<sequence>MPSPEGFDYLWYHRRRVPPYFDGSVAKQWLQYCEKYHSSSSCNAPERTPLEITLIDCITGEINLHDGSEAYVALSYVWGGVTQPPVQHGRIPLNPSAVIVDAIAVTQKIGFRYLWVDQYCINQTDPDIKKTQLSNMDLIYSQAEVTIVVACGSDANCGLAGVGRARTSLPNYLAVNRDVETISASSWSTRGWTFQEARLSRRLLCFTENQCYWECRRMPYSEQMNLGAGVWKEPEAKGRQFGFSLLDRTLPFGPRSHVSVQSESLISNPTTYLNAVCDLLAEYSWREISFDEDAVYAIMGVLKAVANQHISPKSKTYRTSAILGLPLVLGNDSPTKASKRSLARALSWFHPSPGFCDDDDDDYYTYPARRQTFPSWIRAGWKGKIQFPRAKIWEERPGQCGTGFNFHPEDAYFTNDRGCERHTMIENVEYTTEATTLHFVAPAIPSQWLSFDSNSSAGTCLLLDHECRLALSERLCHSDFVEGIETGLYKLALLAVFEKPGVEFQGSILILRQQGSQFVRSGIVIVEEDSGQGPLAREEQDHVVPLFSSVRTARNLLNNIEALLLSAPNVHWEVS</sequence>
<evidence type="ECO:0000259" key="1">
    <source>
        <dbReference type="Pfam" id="PF06985"/>
    </source>
</evidence>
<dbReference type="Proteomes" id="UP000758155">
    <property type="component" value="Unassembled WGS sequence"/>
</dbReference>
<evidence type="ECO:0000313" key="3">
    <source>
        <dbReference type="Proteomes" id="UP000758155"/>
    </source>
</evidence>
<dbReference type="PANTHER" id="PTHR33112:SF1">
    <property type="entry name" value="HETEROKARYON INCOMPATIBILITY DOMAIN-CONTAINING PROTEIN"/>
    <property type="match status" value="1"/>
</dbReference>
<gene>
    <name evidence="2" type="ORF">E8E12_001014</name>
</gene>
<protein>
    <recommendedName>
        <fullName evidence="1">Heterokaryon incompatibility domain-containing protein</fullName>
    </recommendedName>
</protein>
<keyword evidence="3" id="KW-1185">Reference proteome</keyword>
<evidence type="ECO:0000313" key="2">
    <source>
        <dbReference type="EMBL" id="KAF3031836.1"/>
    </source>
</evidence>
<dbReference type="InterPro" id="IPR010730">
    <property type="entry name" value="HET"/>
</dbReference>
<comment type="caution">
    <text evidence="2">The sequence shown here is derived from an EMBL/GenBank/DDBJ whole genome shotgun (WGS) entry which is preliminary data.</text>
</comment>
<dbReference type="OrthoDB" id="5428863at2759"/>
<dbReference type="Pfam" id="PF06985">
    <property type="entry name" value="HET"/>
    <property type="match status" value="1"/>
</dbReference>
<dbReference type="EMBL" id="SWKV01000121">
    <property type="protein sequence ID" value="KAF3031836.1"/>
    <property type="molecule type" value="Genomic_DNA"/>
</dbReference>
<name>A0A9P5BVP0_9PLEO</name>
<organism evidence="2 3">
    <name type="scientific">Didymella heteroderae</name>
    <dbReference type="NCBI Taxonomy" id="1769908"/>
    <lineage>
        <taxon>Eukaryota</taxon>
        <taxon>Fungi</taxon>
        <taxon>Dikarya</taxon>
        <taxon>Ascomycota</taxon>
        <taxon>Pezizomycotina</taxon>
        <taxon>Dothideomycetes</taxon>
        <taxon>Pleosporomycetidae</taxon>
        <taxon>Pleosporales</taxon>
        <taxon>Pleosporineae</taxon>
        <taxon>Didymellaceae</taxon>
        <taxon>Didymella</taxon>
    </lineage>
</organism>
<feature type="domain" description="Heterokaryon incompatibility" evidence="1">
    <location>
        <begin position="71"/>
        <end position="196"/>
    </location>
</feature>
<accession>A0A9P5BVP0</accession>
<dbReference type="PANTHER" id="PTHR33112">
    <property type="entry name" value="DOMAIN PROTEIN, PUTATIVE-RELATED"/>
    <property type="match status" value="1"/>
</dbReference>
<dbReference type="AlphaFoldDB" id="A0A9P5BVP0"/>
<reference evidence="2" key="1">
    <citation type="submission" date="2019-04" db="EMBL/GenBank/DDBJ databases">
        <title>Sequencing of skin fungus with MAO and IRED activity.</title>
        <authorList>
            <person name="Marsaioli A.J."/>
            <person name="Bonatto J.M.C."/>
            <person name="Reis Junior O."/>
        </authorList>
    </citation>
    <scope>NUCLEOTIDE SEQUENCE</scope>
    <source>
        <strain evidence="2">28M1</strain>
    </source>
</reference>
<proteinExistence type="predicted"/>